<reference evidence="1" key="1">
    <citation type="submission" date="2020-02" db="EMBL/GenBank/DDBJ databases">
        <authorList>
            <person name="Palmer J.M."/>
        </authorList>
    </citation>
    <scope>NUCLEOTIDE SEQUENCE</scope>
    <source>
        <strain evidence="1">EPUS1.4</strain>
        <tissue evidence="1">Thallus</tissue>
    </source>
</reference>
<dbReference type="Proteomes" id="UP000606974">
    <property type="component" value="Unassembled WGS sequence"/>
</dbReference>
<keyword evidence="2" id="KW-1185">Reference proteome</keyword>
<dbReference type="AlphaFoldDB" id="A0A8H7ANH2"/>
<protein>
    <submittedName>
        <fullName evidence="1">Uncharacterized protein</fullName>
    </submittedName>
</protein>
<sequence length="93" mass="10872">MEVFAKNPGMQWPTQDQMMESLRALLGNYHNIRSFGYDMLGWRQTCCWEPPVMIAVYWSRSAEAERSREYAGSNLLIQREMVLGGEGPQERQR</sequence>
<dbReference type="EMBL" id="JAACFV010000012">
    <property type="protein sequence ID" value="KAF7512475.1"/>
    <property type="molecule type" value="Genomic_DNA"/>
</dbReference>
<organism evidence="1 2">
    <name type="scientific">Endocarpon pusillum</name>
    <dbReference type="NCBI Taxonomy" id="364733"/>
    <lineage>
        <taxon>Eukaryota</taxon>
        <taxon>Fungi</taxon>
        <taxon>Dikarya</taxon>
        <taxon>Ascomycota</taxon>
        <taxon>Pezizomycotina</taxon>
        <taxon>Eurotiomycetes</taxon>
        <taxon>Chaetothyriomycetidae</taxon>
        <taxon>Verrucariales</taxon>
        <taxon>Verrucariaceae</taxon>
        <taxon>Endocarpon</taxon>
    </lineage>
</organism>
<evidence type="ECO:0000313" key="1">
    <source>
        <dbReference type="EMBL" id="KAF7512475.1"/>
    </source>
</evidence>
<gene>
    <name evidence="1" type="ORF">GJ744_001410</name>
</gene>
<name>A0A8H7ANH2_9EURO</name>
<evidence type="ECO:0000313" key="2">
    <source>
        <dbReference type="Proteomes" id="UP000606974"/>
    </source>
</evidence>
<comment type="caution">
    <text evidence="1">The sequence shown here is derived from an EMBL/GenBank/DDBJ whole genome shotgun (WGS) entry which is preliminary data.</text>
</comment>
<proteinExistence type="predicted"/>
<accession>A0A8H7ANH2</accession>